<protein>
    <submittedName>
        <fullName evidence="2">Uncharacterized protein</fullName>
    </submittedName>
</protein>
<organism evidence="2 3">
    <name type="scientific">Favolaschia claudopus</name>
    <dbReference type="NCBI Taxonomy" id="2862362"/>
    <lineage>
        <taxon>Eukaryota</taxon>
        <taxon>Fungi</taxon>
        <taxon>Dikarya</taxon>
        <taxon>Basidiomycota</taxon>
        <taxon>Agaricomycotina</taxon>
        <taxon>Agaricomycetes</taxon>
        <taxon>Agaricomycetidae</taxon>
        <taxon>Agaricales</taxon>
        <taxon>Marasmiineae</taxon>
        <taxon>Mycenaceae</taxon>
        <taxon>Favolaschia</taxon>
    </lineage>
</organism>
<comment type="caution">
    <text evidence="2">The sequence shown here is derived from an EMBL/GenBank/DDBJ whole genome shotgun (WGS) entry which is preliminary data.</text>
</comment>
<proteinExistence type="predicted"/>
<accession>A0AAV9ZHE4</accession>
<feature type="compositionally biased region" description="Gly residues" evidence="1">
    <location>
        <begin position="142"/>
        <end position="154"/>
    </location>
</feature>
<evidence type="ECO:0000313" key="2">
    <source>
        <dbReference type="EMBL" id="KAK6981636.1"/>
    </source>
</evidence>
<dbReference type="Proteomes" id="UP001362999">
    <property type="component" value="Unassembled WGS sequence"/>
</dbReference>
<evidence type="ECO:0000256" key="1">
    <source>
        <dbReference type="SAM" id="MobiDB-lite"/>
    </source>
</evidence>
<evidence type="ECO:0000313" key="3">
    <source>
        <dbReference type="Proteomes" id="UP001362999"/>
    </source>
</evidence>
<dbReference type="EMBL" id="JAWWNJ010000149">
    <property type="protein sequence ID" value="KAK6981636.1"/>
    <property type="molecule type" value="Genomic_DNA"/>
</dbReference>
<name>A0AAV9ZHE4_9AGAR</name>
<dbReference type="AlphaFoldDB" id="A0AAV9ZHE4"/>
<sequence>MSRPIYFLHPHPVLSVITRLIDPVTSFAAPCRLHCLLLTAVAIESAYEQTLASLKAHPARYHCLEAEPHERAPALVLEDGVVDVVAQGELQDAGTRPAHLRRMLPPVHHGPRMSSSGWGGRGRRRRVGEQERWREEAEGKAEGGGSEGGEGEGYGWEEESTPALDLLRHSPWFALVVAASVRAASWVGRAGFADLSAAGQEMQYNYKGQREADGSGLEQKLSRAKQMGAGIPSAEGLISTLSSVPICCSGEQQFKAVWSSLEHRGFSLGVIVDELTVC</sequence>
<keyword evidence="3" id="KW-1185">Reference proteome</keyword>
<reference evidence="2 3" key="1">
    <citation type="journal article" date="2024" name="J Genomics">
        <title>Draft genome sequencing and assembly of Favolaschia claudopus CIRM-BRFM 2984 isolated from oak limbs.</title>
        <authorList>
            <person name="Navarro D."/>
            <person name="Drula E."/>
            <person name="Chaduli D."/>
            <person name="Cazenave R."/>
            <person name="Ahrendt S."/>
            <person name="Wang J."/>
            <person name="Lipzen A."/>
            <person name="Daum C."/>
            <person name="Barry K."/>
            <person name="Grigoriev I.V."/>
            <person name="Favel A."/>
            <person name="Rosso M.N."/>
            <person name="Martin F."/>
        </authorList>
    </citation>
    <scope>NUCLEOTIDE SEQUENCE [LARGE SCALE GENOMIC DNA]</scope>
    <source>
        <strain evidence="2 3">CIRM-BRFM 2984</strain>
    </source>
</reference>
<feature type="compositionally biased region" description="Basic and acidic residues" evidence="1">
    <location>
        <begin position="127"/>
        <end position="141"/>
    </location>
</feature>
<feature type="region of interest" description="Disordered" evidence="1">
    <location>
        <begin position="102"/>
        <end position="158"/>
    </location>
</feature>
<gene>
    <name evidence="2" type="ORF">R3P38DRAFT_2808104</name>
</gene>